<organism evidence="2 3">
    <name type="scientific">Vibrio cholerae</name>
    <dbReference type="NCBI Taxonomy" id="666"/>
    <lineage>
        <taxon>Bacteria</taxon>
        <taxon>Pseudomonadati</taxon>
        <taxon>Pseudomonadota</taxon>
        <taxon>Gammaproteobacteria</taxon>
        <taxon>Vibrionales</taxon>
        <taxon>Vibrionaceae</taxon>
        <taxon>Vibrio</taxon>
    </lineage>
</organism>
<keyword evidence="1" id="KW-0732">Signal</keyword>
<dbReference type="RefSeq" id="WP_142735892.1">
    <property type="nucleotide sequence ID" value="NZ_VIOS01000180.1"/>
</dbReference>
<proteinExistence type="predicted"/>
<reference evidence="2 3" key="1">
    <citation type="submission" date="2019-07" db="EMBL/GenBank/DDBJ databases">
        <title>Phenotypic and genotypic antimicrobial resistance traits of Vibrio cholerae non-O1/non-O139 isolated from a large Austrian lake frequently associated with cases of infection.</title>
        <authorList>
            <person name="Lepuschitz S."/>
            <person name="Baron S."/>
            <person name="Larvor E."/>
            <person name="Granier S."/>
            <person name="Pretzer C."/>
            <person name="Mach R.L."/>
            <person name="Farnleitner A.H."/>
            <person name="Ruppitsch W."/>
            <person name="Pleininger S."/>
            <person name="Indra A."/>
            <person name="Kirschner A.K.T."/>
        </authorList>
    </citation>
    <scope>NUCLEOTIDE SEQUENCE [LARGE SCALE GENOMIC DNA]</scope>
    <source>
        <strain evidence="2 3">A12JL36W90</strain>
    </source>
</reference>
<feature type="chain" id="PRO_5021885009" evidence="1">
    <location>
        <begin position="25"/>
        <end position="150"/>
    </location>
</feature>
<dbReference type="PROSITE" id="PS51257">
    <property type="entry name" value="PROKAR_LIPOPROTEIN"/>
    <property type="match status" value="1"/>
</dbReference>
<sequence>MSINKLCGCVTSLFLSTFSFSCFAESGATAIDVYFSSSITSASCDVALYDENKTKIDSNTLVVPSLTTSETERAGALGEPTPFYIGPDDTRLCDTFGKMKVSVSVLGVSTNANPSVLKNTNVSGPQNIGFLITDKDGEEVLNSVYDYPYS</sequence>
<dbReference type="EMBL" id="VIOS01000180">
    <property type="protein sequence ID" value="TQP07730.1"/>
    <property type="molecule type" value="Genomic_DNA"/>
</dbReference>
<dbReference type="SUPFAM" id="SSF49401">
    <property type="entry name" value="Bacterial adhesins"/>
    <property type="match status" value="1"/>
</dbReference>
<protein>
    <submittedName>
        <fullName evidence="2">Type 1 fimbrial protein</fullName>
    </submittedName>
</protein>
<dbReference type="GO" id="GO:0009289">
    <property type="term" value="C:pilus"/>
    <property type="evidence" value="ECO:0007669"/>
    <property type="project" value="InterPro"/>
</dbReference>
<comment type="caution">
    <text evidence="2">The sequence shown here is derived from an EMBL/GenBank/DDBJ whole genome shotgun (WGS) entry which is preliminary data.</text>
</comment>
<evidence type="ECO:0000313" key="3">
    <source>
        <dbReference type="Proteomes" id="UP000319979"/>
    </source>
</evidence>
<dbReference type="AlphaFoldDB" id="A0A544BMX4"/>
<dbReference type="InterPro" id="IPR008966">
    <property type="entry name" value="Adhesion_dom_sf"/>
</dbReference>
<evidence type="ECO:0000313" key="2">
    <source>
        <dbReference type="EMBL" id="TQP07730.1"/>
    </source>
</evidence>
<feature type="non-terminal residue" evidence="2">
    <location>
        <position position="150"/>
    </location>
</feature>
<feature type="signal peptide" evidence="1">
    <location>
        <begin position="1"/>
        <end position="24"/>
    </location>
</feature>
<dbReference type="Proteomes" id="UP000319979">
    <property type="component" value="Unassembled WGS sequence"/>
</dbReference>
<dbReference type="GO" id="GO:0007155">
    <property type="term" value="P:cell adhesion"/>
    <property type="evidence" value="ECO:0007669"/>
    <property type="project" value="InterPro"/>
</dbReference>
<name>A0A544BMX4_VIBCL</name>
<accession>A0A544BMX4</accession>
<dbReference type="Gene3D" id="2.60.40.1090">
    <property type="entry name" value="Fimbrial-type adhesion domain"/>
    <property type="match status" value="1"/>
</dbReference>
<dbReference type="InterPro" id="IPR036937">
    <property type="entry name" value="Adhesion_dom_fimbrial_sf"/>
</dbReference>
<evidence type="ECO:0000256" key="1">
    <source>
        <dbReference type="SAM" id="SignalP"/>
    </source>
</evidence>
<gene>
    <name evidence="2" type="ORF">FLM02_19590</name>
</gene>